<dbReference type="OrthoDB" id="3358750at2759"/>
<sequence length="119" mass="13102">MHGNSSVGNAALYEAGDQRNLKNSEIPGPERFEEGKQNSHFTTDSKDQRSIANRLAAEEKKGEPEDDRETALSKKDATLPAKMHGNEPSKGAKIDEELRQEEAEILKKKGGNNMPGKKN</sequence>
<feature type="compositionally biased region" description="Basic and acidic residues" evidence="1">
    <location>
        <begin position="56"/>
        <end position="77"/>
    </location>
</feature>
<dbReference type="PANTHER" id="PTHR39475">
    <property type="entry name" value="CONIDIATION-SPECIFIC PROTEIN 6"/>
    <property type="match status" value="1"/>
</dbReference>
<organism evidence="2 3">
    <name type="scientific">Coniella lustricola</name>
    <dbReference type="NCBI Taxonomy" id="2025994"/>
    <lineage>
        <taxon>Eukaryota</taxon>
        <taxon>Fungi</taxon>
        <taxon>Dikarya</taxon>
        <taxon>Ascomycota</taxon>
        <taxon>Pezizomycotina</taxon>
        <taxon>Sordariomycetes</taxon>
        <taxon>Sordariomycetidae</taxon>
        <taxon>Diaporthales</taxon>
        <taxon>Schizoparmaceae</taxon>
        <taxon>Coniella</taxon>
    </lineage>
</organism>
<feature type="region of interest" description="Disordered" evidence="1">
    <location>
        <begin position="1"/>
        <end position="119"/>
    </location>
</feature>
<gene>
    <name evidence="2" type="ORF">BD289DRAFT_453640</name>
</gene>
<proteinExistence type="predicted"/>
<dbReference type="AlphaFoldDB" id="A0A2T3A6L3"/>
<dbReference type="Proteomes" id="UP000241462">
    <property type="component" value="Unassembled WGS sequence"/>
</dbReference>
<dbReference type="EMBL" id="KZ678453">
    <property type="protein sequence ID" value="PSR83831.1"/>
    <property type="molecule type" value="Genomic_DNA"/>
</dbReference>
<evidence type="ECO:0000313" key="3">
    <source>
        <dbReference type="Proteomes" id="UP000241462"/>
    </source>
</evidence>
<feature type="compositionally biased region" description="Basic and acidic residues" evidence="1">
    <location>
        <begin position="84"/>
        <end position="107"/>
    </location>
</feature>
<accession>A0A2T3A6L3</accession>
<keyword evidence="3" id="KW-1185">Reference proteome</keyword>
<reference evidence="2 3" key="1">
    <citation type="journal article" date="2018" name="Mycol. Prog.">
        <title>Coniella lustricola, a new species from submerged detritus.</title>
        <authorList>
            <person name="Raudabaugh D.B."/>
            <person name="Iturriaga T."/>
            <person name="Carver A."/>
            <person name="Mondo S."/>
            <person name="Pangilinan J."/>
            <person name="Lipzen A."/>
            <person name="He G."/>
            <person name="Amirebrahimi M."/>
            <person name="Grigoriev I.V."/>
            <person name="Miller A.N."/>
        </authorList>
    </citation>
    <scope>NUCLEOTIDE SEQUENCE [LARGE SCALE GENOMIC DNA]</scope>
    <source>
        <strain evidence="2 3">B22-T-1</strain>
    </source>
</reference>
<feature type="compositionally biased region" description="Basic and acidic residues" evidence="1">
    <location>
        <begin position="16"/>
        <end position="49"/>
    </location>
</feature>
<name>A0A2T3A6L3_9PEZI</name>
<evidence type="ECO:0000256" key="1">
    <source>
        <dbReference type="SAM" id="MobiDB-lite"/>
    </source>
</evidence>
<dbReference type="InParanoid" id="A0A2T3A6L3"/>
<dbReference type="PANTHER" id="PTHR39475:SF1">
    <property type="entry name" value="CONIDIATION-SPECIFIC PROTEIN 6"/>
    <property type="match status" value="1"/>
</dbReference>
<evidence type="ECO:0000313" key="2">
    <source>
        <dbReference type="EMBL" id="PSR83831.1"/>
    </source>
</evidence>
<protein>
    <submittedName>
        <fullName evidence="2">Uncharacterized protein</fullName>
    </submittedName>
</protein>